<evidence type="ECO:0000313" key="1">
    <source>
        <dbReference type="EMBL" id="QGG49018.1"/>
    </source>
</evidence>
<dbReference type="AlphaFoldDB" id="A0A5Q2N1Z2"/>
<reference evidence="2" key="1">
    <citation type="submission" date="2019-11" db="EMBL/GenBank/DDBJ databases">
        <title>Genome sequence of Heliorestis convoluta strain HH, an alkaliphilic and minimalistic phototrophic bacterium from a soda lake in Egypt.</title>
        <authorList>
            <person name="Dewey E.D."/>
            <person name="Stokes L.M."/>
            <person name="Burchell B.M."/>
            <person name="Shaffer K.N."/>
            <person name="Huntington A.M."/>
            <person name="Baker J.M."/>
            <person name="Nadendla S."/>
            <person name="Giglio M.G."/>
            <person name="Touchman J.W."/>
            <person name="Blankenship R.E."/>
            <person name="Madigan M.T."/>
            <person name="Sattley W.M."/>
        </authorList>
    </citation>
    <scope>NUCLEOTIDE SEQUENCE [LARGE SCALE GENOMIC DNA]</scope>
    <source>
        <strain evidence="2">HH</strain>
    </source>
</reference>
<accession>A0A5Q2N1Z2</accession>
<keyword evidence="2" id="KW-1185">Reference proteome</keyword>
<organism evidence="1 2">
    <name type="scientific">Heliorestis convoluta</name>
    <dbReference type="NCBI Taxonomy" id="356322"/>
    <lineage>
        <taxon>Bacteria</taxon>
        <taxon>Bacillati</taxon>
        <taxon>Bacillota</taxon>
        <taxon>Clostridia</taxon>
        <taxon>Eubacteriales</taxon>
        <taxon>Heliobacteriaceae</taxon>
        <taxon>Heliorestis</taxon>
    </lineage>
</organism>
<dbReference type="EMBL" id="CP045875">
    <property type="protein sequence ID" value="QGG49018.1"/>
    <property type="molecule type" value="Genomic_DNA"/>
</dbReference>
<name>A0A5Q2N1Z2_9FIRM</name>
<dbReference type="KEGG" id="hcv:FTV88_2929"/>
<evidence type="ECO:0000313" key="2">
    <source>
        <dbReference type="Proteomes" id="UP000366051"/>
    </source>
</evidence>
<sequence length="39" mass="4276">MIEPGINCYTSSNTGQGSATFFERDCRESIVGYKRTGKA</sequence>
<gene>
    <name evidence="1" type="ORF">FTV88_2929</name>
</gene>
<protein>
    <submittedName>
        <fullName evidence="1">Uncharacterized protein</fullName>
    </submittedName>
</protein>
<proteinExistence type="predicted"/>
<dbReference type="Proteomes" id="UP000366051">
    <property type="component" value="Chromosome"/>
</dbReference>